<dbReference type="Pfam" id="PF13480">
    <property type="entry name" value="Acetyltransf_6"/>
    <property type="match status" value="1"/>
</dbReference>
<dbReference type="InterPro" id="IPR016181">
    <property type="entry name" value="Acyl_CoA_acyltransferase"/>
</dbReference>
<dbReference type="SUPFAM" id="SSF55729">
    <property type="entry name" value="Acyl-CoA N-acyltransferases (Nat)"/>
    <property type="match status" value="1"/>
</dbReference>
<proteinExistence type="predicted"/>
<dbReference type="Gene3D" id="3.40.630.30">
    <property type="match status" value="1"/>
</dbReference>
<sequence length="382" mass="42491">MLDRATSQTADAEFSLTVHRTLPVDWPGVRSLGTARAHIFQTREFLDIWAATFGVAMGLDARFVDVRDSDGTLVLRVPLAIESRRGIRVLGFADQSTADYCAPILYPTAIAWTPERARALWAAIEAALPAVDQVVLDKMPAMVGDCVNPLFLLADDANPESCHGSNLLRPWAEIEATQAQLKTLKRKARGLEKLDAVRFVVATDKPERDRLLTRLLEQKQRRFEDTRVPGFAEAPEPKRFFEQATEVFAASGDLTLCALEVGGELIATSWTVALGKTVYELMIGFESGEWAKHSGGRILNLRFLEWAKAQGFAYVDHGIGDEDWKHENCDTHVPLGRLIAARSAKGRRALATAALLAKVRGTRLYQTLRPYKWIVKRALRRG</sequence>
<evidence type="ECO:0000313" key="3">
    <source>
        <dbReference type="Proteomes" id="UP000782610"/>
    </source>
</evidence>
<comment type="caution">
    <text evidence="2">The sequence shown here is derived from an EMBL/GenBank/DDBJ whole genome shotgun (WGS) entry which is preliminary data.</text>
</comment>
<feature type="domain" description="BioF2-like acetyltransferase" evidence="1">
    <location>
        <begin position="180"/>
        <end position="326"/>
    </location>
</feature>
<accession>A0A933L2C0</accession>
<organism evidence="2 3">
    <name type="scientific">Devosia nanyangense</name>
    <dbReference type="NCBI Taxonomy" id="1228055"/>
    <lineage>
        <taxon>Bacteria</taxon>
        <taxon>Pseudomonadati</taxon>
        <taxon>Pseudomonadota</taxon>
        <taxon>Alphaproteobacteria</taxon>
        <taxon>Hyphomicrobiales</taxon>
        <taxon>Devosiaceae</taxon>
        <taxon>Devosia</taxon>
    </lineage>
</organism>
<reference evidence="2" key="1">
    <citation type="submission" date="2020-07" db="EMBL/GenBank/DDBJ databases">
        <title>Huge and variable diversity of episymbiotic CPR bacteria and DPANN archaea in groundwater ecosystems.</title>
        <authorList>
            <person name="He C.Y."/>
            <person name="Keren R."/>
            <person name="Whittaker M."/>
            <person name="Farag I.F."/>
            <person name="Doudna J."/>
            <person name="Cate J.H.D."/>
            <person name="Banfield J.F."/>
        </authorList>
    </citation>
    <scope>NUCLEOTIDE SEQUENCE</scope>
    <source>
        <strain evidence="2">NC_groundwater_1586_Pr3_B-0.1um_66_15</strain>
    </source>
</reference>
<evidence type="ECO:0000313" key="2">
    <source>
        <dbReference type="EMBL" id="MBI4922974.1"/>
    </source>
</evidence>
<protein>
    <submittedName>
        <fullName evidence="2">GNAT family N-acetyltransferase</fullName>
    </submittedName>
</protein>
<dbReference type="Proteomes" id="UP000782610">
    <property type="component" value="Unassembled WGS sequence"/>
</dbReference>
<gene>
    <name evidence="2" type="ORF">HY834_14615</name>
</gene>
<dbReference type="AlphaFoldDB" id="A0A933L2C0"/>
<dbReference type="InterPro" id="IPR038740">
    <property type="entry name" value="BioF2-like_GNAT_dom"/>
</dbReference>
<evidence type="ECO:0000259" key="1">
    <source>
        <dbReference type="Pfam" id="PF13480"/>
    </source>
</evidence>
<dbReference type="EMBL" id="JACRAF010000041">
    <property type="protein sequence ID" value="MBI4922974.1"/>
    <property type="molecule type" value="Genomic_DNA"/>
</dbReference>
<name>A0A933L2C0_9HYPH</name>